<keyword evidence="1" id="KW-1133">Transmembrane helix</keyword>
<feature type="transmembrane region" description="Helical" evidence="1">
    <location>
        <begin position="56"/>
        <end position="73"/>
    </location>
</feature>
<organism evidence="2 3">
    <name type="scientific">Weissella muntiaci</name>
    <dbReference type="NCBI Taxonomy" id="2508881"/>
    <lineage>
        <taxon>Bacteria</taxon>
        <taxon>Bacillati</taxon>
        <taxon>Bacillota</taxon>
        <taxon>Bacilli</taxon>
        <taxon>Lactobacillales</taxon>
        <taxon>Lactobacillaceae</taxon>
        <taxon>Weissella</taxon>
    </lineage>
</organism>
<name>A0A6C2C7S5_9LACO</name>
<evidence type="ECO:0000313" key="2">
    <source>
        <dbReference type="EMBL" id="TYC50080.1"/>
    </source>
</evidence>
<keyword evidence="1" id="KW-0812">Transmembrane</keyword>
<dbReference type="Proteomes" id="UP000371977">
    <property type="component" value="Unassembled WGS sequence"/>
</dbReference>
<accession>A0A6C2C7S5</accession>
<feature type="transmembrane region" description="Helical" evidence="1">
    <location>
        <begin position="7"/>
        <end position="24"/>
    </location>
</feature>
<dbReference type="RefSeq" id="WP_148622162.1">
    <property type="nucleotide sequence ID" value="NZ_SDGZ01000010.1"/>
</dbReference>
<keyword evidence="1" id="KW-0472">Membrane</keyword>
<evidence type="ECO:0000313" key="3">
    <source>
        <dbReference type="Proteomes" id="UP000371977"/>
    </source>
</evidence>
<protein>
    <recommendedName>
        <fullName evidence="4">DUF3953 domain-containing protein</fullName>
    </recommendedName>
</protein>
<feature type="transmembrane region" description="Helical" evidence="1">
    <location>
        <begin position="30"/>
        <end position="49"/>
    </location>
</feature>
<dbReference type="AlphaFoldDB" id="A0A6C2C7S5"/>
<dbReference type="EMBL" id="SDGZ01000010">
    <property type="protein sequence ID" value="TYC50080.1"/>
    <property type="molecule type" value="Genomic_DNA"/>
</dbReference>
<proteinExistence type="predicted"/>
<keyword evidence="3" id="KW-1185">Reference proteome</keyword>
<evidence type="ECO:0000256" key="1">
    <source>
        <dbReference type="SAM" id="Phobius"/>
    </source>
</evidence>
<dbReference type="OrthoDB" id="9966816at2"/>
<gene>
    <name evidence="2" type="ORF">ESZ50_03235</name>
</gene>
<evidence type="ECO:0008006" key="4">
    <source>
        <dbReference type="Google" id="ProtNLM"/>
    </source>
</evidence>
<sequence>MRLRQKQLTNLASMIGVILIIVSWVNSSQWVNFIGLVFVFGAAISTYLIERSRNALFSLAMWATLILLQAFFVQ</sequence>
<reference evidence="2 3" key="1">
    <citation type="submission" date="2019-01" db="EMBL/GenBank/DDBJ databases">
        <title>Weissella sp. nov., a novel lactic acid bacterium isolated from animal feces.</title>
        <authorList>
            <person name="Wang L.-T."/>
        </authorList>
    </citation>
    <scope>NUCLEOTIDE SEQUENCE [LARGE SCALE GENOMIC DNA]</scope>
    <source>
        <strain evidence="2 3">8H-2</strain>
    </source>
</reference>
<comment type="caution">
    <text evidence="2">The sequence shown here is derived from an EMBL/GenBank/DDBJ whole genome shotgun (WGS) entry which is preliminary data.</text>
</comment>